<sequence>ILCSSRSLIAINPIRNLPRQLKRGESDILTLQDQDTSTLRPHSICGITRIMELTDRMATDEALEPHLHWLTPDCYRRQPAGFFNELALRLI</sequence>
<keyword evidence="2" id="KW-1185">Reference proteome</keyword>
<reference evidence="1 2" key="1">
    <citation type="journal article" date="2017" name="Int J Environ Stud">
        <title>Does the Miocene-Pliocene relict legume Oxytropis triphylla form nitrogen-fixing nodules with a combination of bacterial strains?</title>
        <authorList>
            <person name="Safronova V."/>
            <person name="Belimov A."/>
            <person name="Sazanova A."/>
            <person name="Kuznetsova I."/>
            <person name="Popova J."/>
            <person name="Andronov E."/>
            <person name="Verkhozina A."/>
            <person name="Tikhonovich I."/>
        </authorList>
    </citation>
    <scope>NUCLEOTIDE SEQUENCE [LARGE SCALE GENOMIC DNA]</scope>
    <source>
        <strain evidence="1 2">Tri-38</strain>
    </source>
</reference>
<evidence type="ECO:0000313" key="1">
    <source>
        <dbReference type="EMBL" id="PIO45018.1"/>
    </source>
</evidence>
<dbReference type="EMBL" id="MZMT01000024">
    <property type="protein sequence ID" value="PIO45018.1"/>
    <property type="molecule type" value="Genomic_DNA"/>
</dbReference>
<dbReference type="AlphaFoldDB" id="A0A2N9VZV0"/>
<gene>
    <name evidence="1" type="ORF">B5P45_09435</name>
</gene>
<dbReference type="RefSeq" id="WP_207795632.1">
    <property type="nucleotide sequence ID" value="NZ_MZMT01000024.1"/>
</dbReference>
<proteinExistence type="predicted"/>
<accession>A0A2N9VZV0</accession>
<organism evidence="1 2">
    <name type="scientific">Phyllobacterium zundukense</name>
    <dbReference type="NCBI Taxonomy" id="1867719"/>
    <lineage>
        <taxon>Bacteria</taxon>
        <taxon>Pseudomonadati</taxon>
        <taxon>Pseudomonadota</taxon>
        <taxon>Alphaproteobacteria</taxon>
        <taxon>Hyphomicrobiales</taxon>
        <taxon>Phyllobacteriaceae</taxon>
        <taxon>Phyllobacterium</taxon>
    </lineage>
</organism>
<protein>
    <submittedName>
        <fullName evidence="1">Uncharacterized protein</fullName>
    </submittedName>
</protein>
<feature type="non-terminal residue" evidence="1">
    <location>
        <position position="1"/>
    </location>
</feature>
<dbReference type="Proteomes" id="UP000232163">
    <property type="component" value="Unassembled WGS sequence"/>
</dbReference>
<comment type="caution">
    <text evidence="1">The sequence shown here is derived from an EMBL/GenBank/DDBJ whole genome shotgun (WGS) entry which is preliminary data.</text>
</comment>
<name>A0A2N9VZV0_9HYPH</name>
<evidence type="ECO:0000313" key="2">
    <source>
        <dbReference type="Proteomes" id="UP000232163"/>
    </source>
</evidence>